<keyword evidence="9" id="KW-1185">Reference proteome</keyword>
<dbReference type="EMBL" id="WTYD01000002">
    <property type="protein sequence ID" value="MXO54636.1"/>
    <property type="molecule type" value="Genomic_DNA"/>
</dbReference>
<dbReference type="RefSeq" id="WP_160661536.1">
    <property type="nucleotide sequence ID" value="NZ_BAABDV010000001.1"/>
</dbReference>
<evidence type="ECO:0000256" key="4">
    <source>
        <dbReference type="ARBA" id="ARBA00022989"/>
    </source>
</evidence>
<evidence type="ECO:0000256" key="5">
    <source>
        <dbReference type="ARBA" id="ARBA00023136"/>
    </source>
</evidence>
<comment type="similarity">
    <text evidence="2">Belongs to the TrbL/VirB6 family.</text>
</comment>
<feature type="compositionally biased region" description="Low complexity" evidence="6">
    <location>
        <begin position="379"/>
        <end position="388"/>
    </location>
</feature>
<keyword evidence="3 7" id="KW-0812">Transmembrane</keyword>
<evidence type="ECO:0000313" key="8">
    <source>
        <dbReference type="EMBL" id="MXO54636.1"/>
    </source>
</evidence>
<feature type="transmembrane region" description="Helical" evidence="7">
    <location>
        <begin position="220"/>
        <end position="247"/>
    </location>
</feature>
<comment type="subcellular location">
    <subcellularLocation>
        <location evidence="1">Membrane</location>
        <topology evidence="1">Multi-pass membrane protein</topology>
    </subcellularLocation>
</comment>
<keyword evidence="4 7" id="KW-1133">Transmembrane helix</keyword>
<dbReference type="AlphaFoldDB" id="A0A844Y9X9"/>
<organism evidence="8 9">
    <name type="scientific">Qipengyuania pelagi</name>
    <dbReference type="NCBI Taxonomy" id="994320"/>
    <lineage>
        <taxon>Bacteria</taxon>
        <taxon>Pseudomonadati</taxon>
        <taxon>Pseudomonadota</taxon>
        <taxon>Alphaproteobacteria</taxon>
        <taxon>Sphingomonadales</taxon>
        <taxon>Erythrobacteraceae</taxon>
        <taxon>Qipengyuania</taxon>
    </lineage>
</organism>
<keyword evidence="5 7" id="KW-0472">Membrane</keyword>
<feature type="region of interest" description="Disordered" evidence="6">
    <location>
        <begin position="311"/>
        <end position="396"/>
    </location>
</feature>
<sequence>MACPAILTGDRFVSRLIEHIDCQSRYLGAYGYDALGQPGSTASLVVTGLLTLFVALFGIRLLFGPTPAARDVVLDVLKIGIVLTLAFSWPAFRTVIHNAVLDAPAEIAGTMGGSLVAPQNAGLTDRLQQADSAMVRLTELGTGRQIGQFVESEDPGSRFGGVAIEDDGGFGYARVVWIAGLIGSLALLRIAAGLLLAFAPLAAALLLFDATRGVFSGWIRCLVLALTGMVAVTIATAVELSVLEPWLADALRLRTLGYAAPSAPTELLAMTLAFALVKLGMIWLMGRIAWQRGWLTLPAMPVIAMRGPGAMRAPAGPSSETQALPSRAERISHSMETTLRRETSTSSSSRTDIRQLAAPASAASTAVSPSSDRLGNSWRRSAYRGSRAASERDRSR</sequence>
<feature type="transmembrane region" description="Helical" evidence="7">
    <location>
        <begin position="267"/>
        <end position="290"/>
    </location>
</feature>
<feature type="compositionally biased region" description="Basic and acidic residues" evidence="6">
    <location>
        <begin position="327"/>
        <end position="343"/>
    </location>
</feature>
<evidence type="ECO:0000256" key="3">
    <source>
        <dbReference type="ARBA" id="ARBA00022692"/>
    </source>
</evidence>
<reference evidence="8 9" key="1">
    <citation type="submission" date="2019-12" db="EMBL/GenBank/DDBJ databases">
        <title>Genomic-based taxomic classification of the family Erythrobacteraceae.</title>
        <authorList>
            <person name="Xu L."/>
        </authorList>
    </citation>
    <scope>NUCLEOTIDE SEQUENCE [LARGE SCALE GENOMIC DNA]</scope>
    <source>
        <strain evidence="8 9">JCM 17468</strain>
    </source>
</reference>
<evidence type="ECO:0000256" key="6">
    <source>
        <dbReference type="SAM" id="MobiDB-lite"/>
    </source>
</evidence>
<evidence type="ECO:0008006" key="10">
    <source>
        <dbReference type="Google" id="ProtNLM"/>
    </source>
</evidence>
<evidence type="ECO:0000256" key="1">
    <source>
        <dbReference type="ARBA" id="ARBA00004141"/>
    </source>
</evidence>
<dbReference type="GO" id="GO:0030255">
    <property type="term" value="P:protein secretion by the type IV secretion system"/>
    <property type="evidence" value="ECO:0007669"/>
    <property type="project" value="InterPro"/>
</dbReference>
<gene>
    <name evidence="8" type="ORF">GRI47_11555</name>
</gene>
<feature type="transmembrane region" description="Helical" evidence="7">
    <location>
        <begin position="72"/>
        <end position="92"/>
    </location>
</feature>
<feature type="compositionally biased region" description="Low complexity" evidence="6">
    <location>
        <begin position="357"/>
        <end position="371"/>
    </location>
</feature>
<dbReference type="OrthoDB" id="7400974at2"/>
<protein>
    <recommendedName>
        <fullName evidence="10">Conjugal transfer protein TrbL</fullName>
    </recommendedName>
</protein>
<evidence type="ECO:0000313" key="9">
    <source>
        <dbReference type="Proteomes" id="UP000430272"/>
    </source>
</evidence>
<feature type="transmembrane region" description="Helical" evidence="7">
    <location>
        <begin position="175"/>
        <end position="208"/>
    </location>
</feature>
<dbReference type="InterPro" id="IPR007688">
    <property type="entry name" value="Conjugal_tfr_TrbL/VirB6"/>
</dbReference>
<feature type="transmembrane region" description="Helical" evidence="7">
    <location>
        <begin position="42"/>
        <end position="63"/>
    </location>
</feature>
<evidence type="ECO:0000256" key="7">
    <source>
        <dbReference type="SAM" id="Phobius"/>
    </source>
</evidence>
<dbReference type="Proteomes" id="UP000430272">
    <property type="component" value="Unassembled WGS sequence"/>
</dbReference>
<name>A0A844Y9X9_9SPHN</name>
<dbReference type="Pfam" id="PF04610">
    <property type="entry name" value="TrbL"/>
    <property type="match status" value="1"/>
</dbReference>
<dbReference type="GO" id="GO:0016020">
    <property type="term" value="C:membrane"/>
    <property type="evidence" value="ECO:0007669"/>
    <property type="project" value="UniProtKB-SubCell"/>
</dbReference>
<comment type="caution">
    <text evidence="8">The sequence shown here is derived from an EMBL/GenBank/DDBJ whole genome shotgun (WGS) entry which is preliminary data.</text>
</comment>
<accession>A0A844Y9X9</accession>
<proteinExistence type="inferred from homology"/>
<evidence type="ECO:0000256" key="2">
    <source>
        <dbReference type="ARBA" id="ARBA00007802"/>
    </source>
</evidence>